<dbReference type="SUPFAM" id="SSF90123">
    <property type="entry name" value="ABC transporter transmembrane region"/>
    <property type="match status" value="1"/>
</dbReference>
<sequence length="570" mass="57970">MSGSTAIVWRTRTALALEAAAAVATVGPVLAVVEVCRELLGEHPDGGRVGRLVLVVAAAAAVGFVVQLVGRVLSKEAGARTQNALLLAVTGRLRGARAARPLHAAWKEHGTTLGRDIVSMGVTVGRAGSELLSAGLVFLLSVGYLFWVDWLMAVITLAPILIGFVVFGFISARFFREMATDYAESIGGIDAVRPTVDLPLRVGPAGTRARTAAATRRSAARLADVTDEFSEFFRSRIGLLLGGRALAEIAFSPLTVLVFVLGGGAVLTRSQWLAPADLIPFLLVGAGLAAPLLAITYFVEEVGEGKKAAARLSRFTSGSLPPATAPSGAAAGEAGTTGTADGAAPEAGPPGGPALEMPERGVLTVVATTDAGADSVIDQLLAETPEERLAAVEAAPAVVIGPIGAYITADRTDGSTAEAERAARTAGCHDTIAALPRGYDAIVGSEAPQSYPELQRLALARLLAGDREVVVLDERAFPGRPDIIRAAVAELSGRAAVVVVSTGPPTVVDGGIVVTEAGKVVASGTHEELTGPSSPYAGLLGPVGGPSRAADPVALSTGSAGTPASQEVPR</sequence>
<keyword evidence="3 6" id="KW-1133">Transmembrane helix</keyword>
<evidence type="ECO:0000313" key="8">
    <source>
        <dbReference type="EMBL" id="MFF5900831.1"/>
    </source>
</evidence>
<keyword evidence="9" id="KW-1185">Reference proteome</keyword>
<evidence type="ECO:0000313" key="9">
    <source>
        <dbReference type="Proteomes" id="UP001602322"/>
    </source>
</evidence>
<feature type="transmembrane region" description="Helical" evidence="6">
    <location>
        <begin position="245"/>
        <end position="266"/>
    </location>
</feature>
<dbReference type="Proteomes" id="UP001602322">
    <property type="component" value="Unassembled WGS sequence"/>
</dbReference>
<dbReference type="Gene3D" id="1.20.1560.10">
    <property type="entry name" value="ABC transporter type 1, transmembrane domain"/>
    <property type="match status" value="1"/>
</dbReference>
<name>A0ABW6XGG0_9ACTN</name>
<evidence type="ECO:0000256" key="4">
    <source>
        <dbReference type="ARBA" id="ARBA00023136"/>
    </source>
</evidence>
<comment type="subcellular location">
    <subcellularLocation>
        <location evidence="1">Cell membrane</location>
        <topology evidence="1">Multi-pass membrane protein</topology>
    </subcellularLocation>
</comment>
<proteinExistence type="predicted"/>
<feature type="region of interest" description="Disordered" evidence="5">
    <location>
        <begin position="319"/>
        <end position="357"/>
    </location>
</feature>
<feature type="region of interest" description="Disordered" evidence="5">
    <location>
        <begin position="524"/>
        <end position="570"/>
    </location>
</feature>
<evidence type="ECO:0000256" key="3">
    <source>
        <dbReference type="ARBA" id="ARBA00022989"/>
    </source>
</evidence>
<feature type="compositionally biased region" description="Low complexity" evidence="5">
    <location>
        <begin position="319"/>
        <end position="346"/>
    </location>
</feature>
<dbReference type="InterPro" id="IPR036640">
    <property type="entry name" value="ABC1_TM_sf"/>
</dbReference>
<evidence type="ECO:0000256" key="6">
    <source>
        <dbReference type="SAM" id="Phobius"/>
    </source>
</evidence>
<dbReference type="SUPFAM" id="SSF52540">
    <property type="entry name" value="P-loop containing nucleoside triphosphate hydrolases"/>
    <property type="match status" value="1"/>
</dbReference>
<evidence type="ECO:0000259" key="7">
    <source>
        <dbReference type="PROSITE" id="PS50929"/>
    </source>
</evidence>
<evidence type="ECO:0000256" key="5">
    <source>
        <dbReference type="SAM" id="MobiDB-lite"/>
    </source>
</evidence>
<evidence type="ECO:0000256" key="1">
    <source>
        <dbReference type="ARBA" id="ARBA00004651"/>
    </source>
</evidence>
<feature type="transmembrane region" description="Helical" evidence="6">
    <location>
        <begin position="153"/>
        <end position="175"/>
    </location>
</feature>
<feature type="transmembrane region" description="Helical" evidence="6">
    <location>
        <begin position="278"/>
        <end position="299"/>
    </location>
</feature>
<dbReference type="PANTHER" id="PTHR24221">
    <property type="entry name" value="ATP-BINDING CASSETTE SUB-FAMILY B"/>
    <property type="match status" value="1"/>
</dbReference>
<dbReference type="InterPro" id="IPR027417">
    <property type="entry name" value="P-loop_NTPase"/>
</dbReference>
<keyword evidence="4 6" id="KW-0472">Membrane</keyword>
<feature type="domain" description="ABC transmembrane type-1" evidence="7">
    <location>
        <begin position="40"/>
        <end position="304"/>
    </location>
</feature>
<reference evidence="8 9" key="1">
    <citation type="submission" date="2024-10" db="EMBL/GenBank/DDBJ databases">
        <title>The Natural Products Discovery Center: Release of the First 8490 Sequenced Strains for Exploring Actinobacteria Biosynthetic Diversity.</title>
        <authorList>
            <person name="Kalkreuter E."/>
            <person name="Kautsar S.A."/>
            <person name="Yang D."/>
            <person name="Bader C.D."/>
            <person name="Teijaro C.N."/>
            <person name="Fluegel L."/>
            <person name="Davis C.M."/>
            <person name="Simpson J.R."/>
            <person name="Lauterbach L."/>
            <person name="Steele A.D."/>
            <person name="Gui C."/>
            <person name="Meng S."/>
            <person name="Li G."/>
            <person name="Viehrig K."/>
            <person name="Ye F."/>
            <person name="Su P."/>
            <person name="Kiefer A.F."/>
            <person name="Nichols A."/>
            <person name="Cepeda A.J."/>
            <person name="Yan W."/>
            <person name="Fan B."/>
            <person name="Jiang Y."/>
            <person name="Adhikari A."/>
            <person name="Zheng C.-J."/>
            <person name="Schuster L."/>
            <person name="Cowan T.M."/>
            <person name="Smanski M.J."/>
            <person name="Chevrette M.G."/>
            <person name="De Carvalho L.P.S."/>
            <person name="Shen B."/>
        </authorList>
    </citation>
    <scope>NUCLEOTIDE SEQUENCE [LARGE SCALE GENOMIC DNA]</scope>
    <source>
        <strain evidence="8 9">NPDC012540</strain>
    </source>
</reference>
<dbReference type="EMBL" id="JBIBEG010000018">
    <property type="protein sequence ID" value="MFF5900831.1"/>
    <property type="molecule type" value="Genomic_DNA"/>
</dbReference>
<evidence type="ECO:0000256" key="2">
    <source>
        <dbReference type="ARBA" id="ARBA00022692"/>
    </source>
</evidence>
<dbReference type="InterPro" id="IPR011527">
    <property type="entry name" value="ABC1_TM_dom"/>
</dbReference>
<dbReference type="RefSeq" id="WP_387909073.1">
    <property type="nucleotide sequence ID" value="NZ_JBIBEG010000018.1"/>
</dbReference>
<dbReference type="PROSITE" id="PS50929">
    <property type="entry name" value="ABC_TM1F"/>
    <property type="match status" value="1"/>
</dbReference>
<feature type="compositionally biased region" description="Polar residues" evidence="5">
    <location>
        <begin position="556"/>
        <end position="570"/>
    </location>
</feature>
<dbReference type="PANTHER" id="PTHR24221:SF654">
    <property type="entry name" value="ATP-BINDING CASSETTE SUB-FAMILY B MEMBER 6"/>
    <property type="match status" value="1"/>
</dbReference>
<accession>A0ABW6XGG0</accession>
<organism evidence="8 9">
    <name type="scientific">Streptomyces argenteolus</name>
    <dbReference type="NCBI Taxonomy" id="67274"/>
    <lineage>
        <taxon>Bacteria</taxon>
        <taxon>Bacillati</taxon>
        <taxon>Actinomycetota</taxon>
        <taxon>Actinomycetes</taxon>
        <taxon>Kitasatosporales</taxon>
        <taxon>Streptomycetaceae</taxon>
        <taxon>Streptomyces</taxon>
    </lineage>
</organism>
<comment type="caution">
    <text evidence="8">The sequence shown here is derived from an EMBL/GenBank/DDBJ whole genome shotgun (WGS) entry which is preliminary data.</text>
</comment>
<feature type="transmembrane region" description="Helical" evidence="6">
    <location>
        <begin position="129"/>
        <end position="147"/>
    </location>
</feature>
<dbReference type="Gene3D" id="3.40.50.300">
    <property type="entry name" value="P-loop containing nucleotide triphosphate hydrolases"/>
    <property type="match status" value="1"/>
</dbReference>
<feature type="transmembrane region" description="Helical" evidence="6">
    <location>
        <begin position="50"/>
        <end position="70"/>
    </location>
</feature>
<protein>
    <recommendedName>
        <fullName evidence="7">ABC transmembrane type-1 domain-containing protein</fullName>
    </recommendedName>
</protein>
<keyword evidence="2 6" id="KW-0812">Transmembrane</keyword>
<gene>
    <name evidence="8" type="ORF">ACFY8O_33575</name>
</gene>
<dbReference type="InterPro" id="IPR039421">
    <property type="entry name" value="Type_1_exporter"/>
</dbReference>